<dbReference type="EMBL" id="ATAE01000072">
    <property type="protein sequence ID" value="ERN51179.1"/>
    <property type="molecule type" value="Genomic_DNA"/>
</dbReference>
<keyword evidence="3" id="KW-1185">Reference proteome</keyword>
<protein>
    <submittedName>
        <fullName evidence="2">Uncharacterized protein</fullName>
    </submittedName>
</protein>
<evidence type="ECO:0000313" key="2">
    <source>
        <dbReference type="EMBL" id="ERN51179.1"/>
    </source>
</evidence>
<gene>
    <name evidence="2" type="ORF">A33I_20850</name>
</gene>
<dbReference type="PATRIC" id="fig|1188261.3.peg.3973"/>
<dbReference type="AlphaFoldDB" id="U6SHH0"/>
<proteinExistence type="predicted"/>
<name>U6SHH0_9BACI</name>
<feature type="region of interest" description="Disordered" evidence="1">
    <location>
        <begin position="89"/>
        <end position="116"/>
    </location>
</feature>
<evidence type="ECO:0000256" key="1">
    <source>
        <dbReference type="SAM" id="MobiDB-lite"/>
    </source>
</evidence>
<accession>U6SHH0</accession>
<reference evidence="2 3" key="1">
    <citation type="journal article" date="2013" name="Genome Announc.">
        <title>Genome Sequence of the Extreme Obligate Alkaliphile Bacillus marmarensis Strain DSM 21297.</title>
        <authorList>
            <person name="Wernick D.G."/>
            <person name="Choi K.Y."/>
            <person name="Tat C.A."/>
            <person name="Lafontaine Rivera J.G."/>
            <person name="Liao J.C."/>
        </authorList>
    </citation>
    <scope>NUCLEOTIDE SEQUENCE [LARGE SCALE GENOMIC DNA]</scope>
    <source>
        <strain evidence="2 3">DSM 21297</strain>
    </source>
</reference>
<dbReference type="Proteomes" id="UP000017170">
    <property type="component" value="Unassembled WGS sequence"/>
</dbReference>
<dbReference type="PROSITE" id="PS51257">
    <property type="entry name" value="PROKAR_LIPOPROTEIN"/>
    <property type="match status" value="1"/>
</dbReference>
<evidence type="ECO:0000313" key="3">
    <source>
        <dbReference type="Proteomes" id="UP000017170"/>
    </source>
</evidence>
<comment type="caution">
    <text evidence="2">The sequence shown here is derived from an EMBL/GenBank/DDBJ whole genome shotgun (WGS) entry which is preliminary data.</text>
</comment>
<organism evidence="2 3">
    <name type="scientific">Alkalihalophilus marmarensis DSM 21297</name>
    <dbReference type="NCBI Taxonomy" id="1188261"/>
    <lineage>
        <taxon>Bacteria</taxon>
        <taxon>Bacillati</taxon>
        <taxon>Bacillota</taxon>
        <taxon>Bacilli</taxon>
        <taxon>Bacillales</taxon>
        <taxon>Bacillaceae</taxon>
        <taxon>Alkalihalophilus</taxon>
    </lineage>
</organism>
<dbReference type="RefSeq" id="WP_022629941.1">
    <property type="nucleotide sequence ID" value="NZ_ATAE01000072.1"/>
</dbReference>
<sequence length="147" mass="16697">MKNLIFISIIVITVLLTACSNEEVVNDRYTFIGEGAYWEAEYVFESEETQKDKNGRTAYSTINSDVFTLSYKGDVEEMQTIEKIEYNYKTSAGEGSGSREFDEPPTDITLRSNSSDNGAKVYEDEIIPVIVKWDGLEETFELLNKSE</sequence>